<evidence type="ECO:0000313" key="1">
    <source>
        <dbReference type="EMBL" id="CAG8656503.1"/>
    </source>
</evidence>
<name>A0A9N9H3Y4_9GLOM</name>
<protein>
    <submittedName>
        <fullName evidence="1">17787_t:CDS:1</fullName>
    </submittedName>
</protein>
<dbReference type="EMBL" id="CAJVPQ010004692">
    <property type="protein sequence ID" value="CAG8656503.1"/>
    <property type="molecule type" value="Genomic_DNA"/>
</dbReference>
<dbReference type="Proteomes" id="UP000789570">
    <property type="component" value="Unassembled WGS sequence"/>
</dbReference>
<comment type="caution">
    <text evidence="1">The sequence shown here is derived from an EMBL/GenBank/DDBJ whole genome shotgun (WGS) entry which is preliminary data.</text>
</comment>
<proteinExistence type="predicted"/>
<evidence type="ECO:0000313" key="2">
    <source>
        <dbReference type="Proteomes" id="UP000789570"/>
    </source>
</evidence>
<sequence>ICSQEISVEYDIEFLVKELELKITLNCLSEEKNSYTEVADK</sequence>
<dbReference type="AlphaFoldDB" id="A0A9N9H3Y4"/>
<feature type="non-terminal residue" evidence="1">
    <location>
        <position position="41"/>
    </location>
</feature>
<organism evidence="1 2">
    <name type="scientific">Funneliformis caledonium</name>
    <dbReference type="NCBI Taxonomy" id="1117310"/>
    <lineage>
        <taxon>Eukaryota</taxon>
        <taxon>Fungi</taxon>
        <taxon>Fungi incertae sedis</taxon>
        <taxon>Mucoromycota</taxon>
        <taxon>Glomeromycotina</taxon>
        <taxon>Glomeromycetes</taxon>
        <taxon>Glomerales</taxon>
        <taxon>Glomeraceae</taxon>
        <taxon>Funneliformis</taxon>
    </lineage>
</organism>
<accession>A0A9N9H3Y4</accession>
<gene>
    <name evidence="1" type="ORF">FCALED_LOCUS11333</name>
</gene>
<reference evidence="1" key="1">
    <citation type="submission" date="2021-06" db="EMBL/GenBank/DDBJ databases">
        <authorList>
            <person name="Kallberg Y."/>
            <person name="Tangrot J."/>
            <person name="Rosling A."/>
        </authorList>
    </citation>
    <scope>NUCLEOTIDE SEQUENCE</scope>
    <source>
        <strain evidence="1">UK204</strain>
    </source>
</reference>
<keyword evidence="2" id="KW-1185">Reference proteome</keyword>